<reference evidence="13" key="1">
    <citation type="submission" date="2022-12" db="EMBL/GenBank/DDBJ databases">
        <authorList>
            <person name="Brejova B."/>
        </authorList>
    </citation>
    <scope>NUCLEOTIDE SEQUENCE</scope>
</reference>
<dbReference type="GO" id="GO:0000973">
    <property type="term" value="P:post-transcriptional tethering of RNA polymerase II gene DNA at nuclear periphery"/>
    <property type="evidence" value="ECO:0007669"/>
    <property type="project" value="TreeGrafter"/>
</dbReference>
<feature type="domain" description="Peptidase S59" evidence="12">
    <location>
        <begin position="475"/>
        <end position="613"/>
    </location>
</feature>
<name>A0A9W4TXH8_9ASCO</name>
<dbReference type="InterPro" id="IPR021967">
    <property type="entry name" value="Nup98_C"/>
</dbReference>
<dbReference type="Proteomes" id="UP001152885">
    <property type="component" value="Unassembled WGS sequence"/>
</dbReference>
<accession>A0A9W4TXH8</accession>
<evidence type="ECO:0000256" key="1">
    <source>
        <dbReference type="ARBA" id="ARBA00004567"/>
    </source>
</evidence>
<dbReference type="Gene3D" id="3.30.1610.10">
    <property type="entry name" value="Peptidase S59, nucleoporin"/>
    <property type="match status" value="1"/>
</dbReference>
<dbReference type="Pfam" id="PF12110">
    <property type="entry name" value="Nup96"/>
    <property type="match status" value="1"/>
</dbReference>
<dbReference type="GO" id="GO:0044613">
    <property type="term" value="C:nuclear pore central transport channel"/>
    <property type="evidence" value="ECO:0007669"/>
    <property type="project" value="UniProtKB-ARBA"/>
</dbReference>
<feature type="region of interest" description="Disordered" evidence="11">
    <location>
        <begin position="175"/>
        <end position="215"/>
    </location>
</feature>
<dbReference type="GO" id="GO:0008139">
    <property type="term" value="F:nuclear localization sequence binding"/>
    <property type="evidence" value="ECO:0007669"/>
    <property type="project" value="TreeGrafter"/>
</dbReference>
<dbReference type="InterPro" id="IPR036903">
    <property type="entry name" value="Nup98_auto-Pept-S59_dom_sf"/>
</dbReference>
<dbReference type="GO" id="GO:0003723">
    <property type="term" value="F:RNA binding"/>
    <property type="evidence" value="ECO:0007669"/>
    <property type="project" value="TreeGrafter"/>
</dbReference>
<evidence type="ECO:0000256" key="5">
    <source>
        <dbReference type="ARBA" id="ARBA00022813"/>
    </source>
</evidence>
<dbReference type="GO" id="GO:0051028">
    <property type="term" value="P:mRNA transport"/>
    <property type="evidence" value="ECO:0007669"/>
    <property type="project" value="UniProtKB-KW"/>
</dbReference>
<comment type="caution">
    <text evidence="13">The sequence shown here is derived from an EMBL/GenBank/DDBJ whole genome shotgun (WGS) entry which is preliminary data.</text>
</comment>
<keyword evidence="10" id="KW-0539">Nucleus</keyword>
<dbReference type="EMBL" id="CANTUO010000004">
    <property type="protein sequence ID" value="CAI5759251.1"/>
    <property type="molecule type" value="Genomic_DNA"/>
</dbReference>
<evidence type="ECO:0000256" key="8">
    <source>
        <dbReference type="ARBA" id="ARBA00023010"/>
    </source>
</evidence>
<dbReference type="GO" id="GO:0034398">
    <property type="term" value="P:telomere tethering at nuclear periphery"/>
    <property type="evidence" value="ECO:0007669"/>
    <property type="project" value="TreeGrafter"/>
</dbReference>
<dbReference type="PANTHER" id="PTHR23198:SF6">
    <property type="entry name" value="NUCLEAR PORE COMPLEX PROTEIN NUP98-NUP96"/>
    <property type="match status" value="1"/>
</dbReference>
<dbReference type="GO" id="GO:0031965">
    <property type="term" value="C:nuclear membrane"/>
    <property type="evidence" value="ECO:0007669"/>
    <property type="project" value="UniProtKB-SubCell"/>
</dbReference>
<evidence type="ECO:0000256" key="11">
    <source>
        <dbReference type="SAM" id="MobiDB-lite"/>
    </source>
</evidence>
<feature type="compositionally biased region" description="Low complexity" evidence="11">
    <location>
        <begin position="1"/>
        <end position="20"/>
    </location>
</feature>
<dbReference type="Gene3D" id="1.25.40.690">
    <property type="match status" value="1"/>
</dbReference>
<dbReference type="Pfam" id="PF04096">
    <property type="entry name" value="Nucleoporin2"/>
    <property type="match status" value="1"/>
</dbReference>
<dbReference type="SUPFAM" id="SSF82215">
    <property type="entry name" value="C-terminal autoproteolytic domain of nucleoporin nup98"/>
    <property type="match status" value="1"/>
</dbReference>
<keyword evidence="6" id="KW-0509">mRNA transport</keyword>
<dbReference type="GO" id="GO:0017056">
    <property type="term" value="F:structural constituent of nuclear pore"/>
    <property type="evidence" value="ECO:0007669"/>
    <property type="project" value="InterPro"/>
</dbReference>
<dbReference type="InterPro" id="IPR037665">
    <property type="entry name" value="Nucleoporin_S59-like"/>
</dbReference>
<protein>
    <recommendedName>
        <fullName evidence="12">Peptidase S59 domain-containing protein</fullName>
    </recommendedName>
</protein>
<evidence type="ECO:0000313" key="13">
    <source>
        <dbReference type="EMBL" id="CAI5759251.1"/>
    </source>
</evidence>
<dbReference type="Pfam" id="PF13634">
    <property type="entry name" value="Nucleoporin_FG"/>
    <property type="match status" value="1"/>
</dbReference>
<dbReference type="InterPro" id="IPR007230">
    <property type="entry name" value="Nup98_auto-Pept-S59_dom"/>
</dbReference>
<keyword evidence="8" id="KW-0811">Translocation</keyword>
<sequence length="1316" mass="145979">MSFSFGSNNNTTNNGTASSFGGFGARRNSMNGPTSSTTSGLFGNSNTNSGGLFGNSQNTNTGGLFGKSNTNAGGLFGNTQNASSTTGNNTSSNLFGNSQSNTSGGLFGNSNTNTNSNTNSNTGGLFGNSNTNTTSNSGGLFGRANTNSGGLFSNSGTSSNTGGLFGSSNTNTNNTGGGLFGNTNTNPTSSNLFGNNNTGGLFGSANQPQTNTSTFGSNTGSNLFGNTTNTQPSFLNSQAPSTDLTVNNSNPYSYSQVLSNLQASTANMPESITTTIFSDNTKPTTNPQKPKSSSLLGKLGQTFKFLRNTATNPSLQSLKGLFTSSEILNSRDKQKLISSTSPSAKNILAIASSTVTPKAISRPSYKSIDARRIGSMKRLTIKSKLVKYHLIDVNKIFNAKRRKVVLNNTVTSDKILQENYISEDEEIDEEMISDKAFARFKKDGVQEDIETKTTIKVESNKETQPETTVNETDLHDGYWSSPSVPELLNMSNEQLSNLENFIVGRVGCGQIAYNYPVDLTKIVAESNGALEKELFGKIIQIGNKMVITYKDCPNKPPIGNDLNVPATITLENVKPKQNLSIDDHIKFLKKQVGMEFITYDPITHIWVFKVKHFSVWGLVDEDEDLLAMKRKQDDEEEEASMEYSKLYENEKFQQELKKQKLNEQTKIVPGGWEYSLPASENPMNIKRKLVSEEIINELTKYKNDQSTNVLSEQVSNITIDSERSTPEMELDEDEDVTGVVNYMKQLANYLPPGTNLDDIVDEKAYEPEISNDQVFDIIQSKPNLPTADDWLLQLELANQLNSALAPLDRPLDQRMTIEKVDDLLFSDFNKNSINMSTPTKSKSSKIEEDNIYTNNIPIVFHELLVKSQMISRENGFPKLQKNPSYEFSFKHIISEDLEENQIISLASSLFDEFESFGKWLKNYNSVSIQKLLDEFKDDPLEKTFIYLCAGDLIKAIETSMSANNNHLSVIVTLSDSNDEVVKSIAKNQLISWKDHDTLSLIPKSIVKIYQLLARELDDVIQNLPWNIAFAVKLFYGDNQDIKSLLNEFKCIIPKSAITDVLKVYTGELQIESTSLNDKLKWFACTILNRPNDSISKSFGDYLSYKNYWKEGIIVYSQIENADESKQLIIDLIRSKIQNIISKENHLVEVLKLPRTTIYEALAIHKRNNGDYWGEVEALLKVNLYEEAHTTIVSNLGPSVVISNSSQSEEKLNDIFDRFPQKGLIISDWNIGAGIYKTFLNLESNDVEGLQFLLNNIPLIKYDTTLEEKIALNIISKKVGNLIIENKSISTSDKQRVTNLKLNIDSIEFFDNRLSNL</sequence>
<keyword evidence="14" id="KW-1185">Reference proteome</keyword>
<evidence type="ECO:0000256" key="10">
    <source>
        <dbReference type="ARBA" id="ARBA00023242"/>
    </source>
</evidence>
<dbReference type="GO" id="GO:0044614">
    <property type="term" value="C:nuclear pore cytoplasmic filaments"/>
    <property type="evidence" value="ECO:0007669"/>
    <property type="project" value="TreeGrafter"/>
</dbReference>
<dbReference type="GO" id="GO:0006405">
    <property type="term" value="P:RNA export from nucleus"/>
    <property type="evidence" value="ECO:0007669"/>
    <property type="project" value="TreeGrafter"/>
</dbReference>
<evidence type="ECO:0000256" key="3">
    <source>
        <dbReference type="ARBA" id="ARBA00008926"/>
    </source>
</evidence>
<evidence type="ECO:0000259" key="12">
    <source>
        <dbReference type="PROSITE" id="PS51434"/>
    </source>
</evidence>
<evidence type="ECO:0000256" key="2">
    <source>
        <dbReference type="ARBA" id="ARBA00004620"/>
    </source>
</evidence>
<comment type="subcellular location">
    <subcellularLocation>
        <location evidence="2">Nucleus membrane</location>
        <topology evidence="2">Peripheral membrane protein</topology>
        <orientation evidence="2">Nucleoplasmic side</orientation>
    </subcellularLocation>
    <subcellularLocation>
        <location evidence="1">Nucleus</location>
        <location evidence="1">Nuclear pore complex</location>
    </subcellularLocation>
</comment>
<dbReference type="PROSITE" id="PS51434">
    <property type="entry name" value="NUP_C"/>
    <property type="match status" value="1"/>
</dbReference>
<keyword evidence="4" id="KW-0813">Transport</keyword>
<evidence type="ECO:0000256" key="6">
    <source>
        <dbReference type="ARBA" id="ARBA00022816"/>
    </source>
</evidence>
<keyword evidence="9" id="KW-0906">Nuclear pore complex</keyword>
<feature type="region of interest" description="Disordered" evidence="11">
    <location>
        <begin position="1"/>
        <end position="43"/>
    </location>
</feature>
<dbReference type="OrthoDB" id="3797628at2759"/>
<dbReference type="PANTHER" id="PTHR23198">
    <property type="entry name" value="NUCLEOPORIN"/>
    <property type="match status" value="1"/>
</dbReference>
<evidence type="ECO:0000256" key="4">
    <source>
        <dbReference type="ARBA" id="ARBA00022448"/>
    </source>
</evidence>
<feature type="compositionally biased region" description="Low complexity" evidence="11">
    <location>
        <begin position="77"/>
        <end position="138"/>
    </location>
</feature>
<keyword evidence="7" id="KW-0653">Protein transport</keyword>
<feature type="region of interest" description="Disordered" evidence="11">
    <location>
        <begin position="76"/>
        <end position="142"/>
    </location>
</feature>
<organism evidence="13 14">
    <name type="scientific">Candida verbasci</name>
    <dbReference type="NCBI Taxonomy" id="1227364"/>
    <lineage>
        <taxon>Eukaryota</taxon>
        <taxon>Fungi</taxon>
        <taxon>Dikarya</taxon>
        <taxon>Ascomycota</taxon>
        <taxon>Saccharomycotina</taxon>
        <taxon>Pichiomycetes</taxon>
        <taxon>Debaryomycetaceae</taxon>
        <taxon>Candida/Lodderomyces clade</taxon>
        <taxon>Candida</taxon>
    </lineage>
</organism>
<dbReference type="InterPro" id="IPR025574">
    <property type="entry name" value="Nucleoporin_FG_rpt"/>
</dbReference>
<gene>
    <name evidence="13" type="ORF">CANVERA_P3760</name>
</gene>
<evidence type="ECO:0000256" key="7">
    <source>
        <dbReference type="ARBA" id="ARBA00022927"/>
    </source>
</evidence>
<comment type="similarity">
    <text evidence="3">Belongs to the nucleoporin GLFG family.</text>
</comment>
<keyword evidence="5" id="KW-0068">Autocatalytic cleavage</keyword>
<evidence type="ECO:0000313" key="14">
    <source>
        <dbReference type="Proteomes" id="UP001152885"/>
    </source>
</evidence>
<evidence type="ECO:0000256" key="9">
    <source>
        <dbReference type="ARBA" id="ARBA00023132"/>
    </source>
</evidence>
<proteinExistence type="inferred from homology"/>
<dbReference type="GO" id="GO:0006606">
    <property type="term" value="P:protein import into nucleus"/>
    <property type="evidence" value="ECO:0007669"/>
    <property type="project" value="TreeGrafter"/>
</dbReference>
<feature type="compositionally biased region" description="Low complexity" evidence="11">
    <location>
        <begin position="181"/>
        <end position="199"/>
    </location>
</feature>
<feature type="compositionally biased region" description="Polar residues" evidence="11">
    <location>
        <begin position="28"/>
        <end position="43"/>
    </location>
</feature>